<evidence type="ECO:0000256" key="3">
    <source>
        <dbReference type="SAM" id="MobiDB-lite"/>
    </source>
</evidence>
<keyword evidence="6" id="KW-1185">Reference proteome</keyword>
<dbReference type="Pfam" id="PF00127">
    <property type="entry name" value="Copper-bind"/>
    <property type="match status" value="1"/>
</dbReference>
<feature type="domain" description="Blue (type 1) copper" evidence="4">
    <location>
        <begin position="102"/>
        <end position="168"/>
    </location>
</feature>
<accession>A0A1I1HBJ0</accession>
<dbReference type="GO" id="GO:0005507">
    <property type="term" value="F:copper ion binding"/>
    <property type="evidence" value="ECO:0007669"/>
    <property type="project" value="InterPro"/>
</dbReference>
<evidence type="ECO:0000256" key="2">
    <source>
        <dbReference type="ARBA" id="ARBA00023008"/>
    </source>
</evidence>
<dbReference type="AlphaFoldDB" id="A0A1I1HBJ0"/>
<dbReference type="RefSeq" id="WP_177209157.1">
    <property type="nucleotide sequence ID" value="NZ_FOKW01000005.1"/>
</dbReference>
<organism evidence="5 6">
    <name type="scientific">Natronobacterium haloterrestre</name>
    <name type="common">Halobiforma haloterrestris</name>
    <dbReference type="NCBI Taxonomy" id="148448"/>
    <lineage>
        <taxon>Archaea</taxon>
        <taxon>Methanobacteriati</taxon>
        <taxon>Methanobacteriota</taxon>
        <taxon>Stenosarchaea group</taxon>
        <taxon>Halobacteria</taxon>
        <taxon>Halobacteriales</taxon>
        <taxon>Natrialbaceae</taxon>
        <taxon>Natronobacterium</taxon>
    </lineage>
</organism>
<keyword evidence="2" id="KW-0186">Copper</keyword>
<reference evidence="6" key="1">
    <citation type="submission" date="2016-10" db="EMBL/GenBank/DDBJ databases">
        <authorList>
            <person name="Varghese N."/>
            <person name="Submissions S."/>
        </authorList>
    </citation>
    <scope>NUCLEOTIDE SEQUENCE [LARGE SCALE GENOMIC DNA]</scope>
    <source>
        <strain evidence="6">DSM 13078</strain>
    </source>
</reference>
<dbReference type="EMBL" id="FOKW01000005">
    <property type="protein sequence ID" value="SFC20972.1"/>
    <property type="molecule type" value="Genomic_DNA"/>
</dbReference>
<dbReference type="Proteomes" id="UP000199161">
    <property type="component" value="Unassembled WGS sequence"/>
</dbReference>
<dbReference type="OrthoDB" id="6744at2157"/>
<evidence type="ECO:0000259" key="4">
    <source>
        <dbReference type="Pfam" id="PF00127"/>
    </source>
</evidence>
<evidence type="ECO:0000313" key="6">
    <source>
        <dbReference type="Proteomes" id="UP000199161"/>
    </source>
</evidence>
<protein>
    <submittedName>
        <fullName evidence="5">Copper binding protein, plastocyanin/azurin family</fullName>
    </submittedName>
</protein>
<evidence type="ECO:0000256" key="1">
    <source>
        <dbReference type="ARBA" id="ARBA00022723"/>
    </source>
</evidence>
<dbReference type="GO" id="GO:0009055">
    <property type="term" value="F:electron transfer activity"/>
    <property type="evidence" value="ECO:0007669"/>
    <property type="project" value="InterPro"/>
</dbReference>
<gene>
    <name evidence="5" type="ORF">SAMN05444422_105284</name>
</gene>
<dbReference type="PROSITE" id="PS51257">
    <property type="entry name" value="PROKAR_LIPOPROTEIN"/>
    <property type="match status" value="1"/>
</dbReference>
<name>A0A1I1HBJ0_NATHA</name>
<dbReference type="Gene3D" id="2.60.40.420">
    <property type="entry name" value="Cupredoxins - blue copper proteins"/>
    <property type="match status" value="1"/>
</dbReference>
<dbReference type="InterPro" id="IPR008972">
    <property type="entry name" value="Cupredoxin"/>
</dbReference>
<dbReference type="SUPFAM" id="SSF49503">
    <property type="entry name" value="Cupredoxins"/>
    <property type="match status" value="1"/>
</dbReference>
<feature type="region of interest" description="Disordered" evidence="3">
    <location>
        <begin position="28"/>
        <end position="58"/>
    </location>
</feature>
<dbReference type="InterPro" id="IPR000923">
    <property type="entry name" value="BlueCu_1"/>
</dbReference>
<keyword evidence="1" id="KW-0479">Metal-binding</keyword>
<evidence type="ECO:0000313" key="5">
    <source>
        <dbReference type="EMBL" id="SFC20972.1"/>
    </source>
</evidence>
<sequence>MTVKVPVSRRTVIGAVGGTTLASLSGCLGERERDGGTEGAAESELEGEEATGGAESAAVDEWEDVDEIRLATDITVWAGVAPDPIDGVENPTLVVFEGREYAITWENRGEFLHNVELRDEDDEVVDDYATPPMDTEGETQTLEFEATPEIAEYVCDPHEMTMRGDVEVVDPD</sequence>
<proteinExistence type="predicted"/>